<feature type="compositionally biased region" description="Basic residues" evidence="1">
    <location>
        <begin position="9"/>
        <end position="22"/>
    </location>
</feature>
<comment type="caution">
    <text evidence="2">The sequence shown here is derived from an EMBL/GenBank/DDBJ whole genome shotgun (WGS) entry which is preliminary data.</text>
</comment>
<accession>A0AAE1GXL4</accession>
<evidence type="ECO:0000256" key="1">
    <source>
        <dbReference type="SAM" id="MobiDB-lite"/>
    </source>
</evidence>
<proteinExistence type="predicted"/>
<keyword evidence="3" id="KW-1185">Reference proteome</keyword>
<feature type="compositionally biased region" description="Basic and acidic residues" evidence="1">
    <location>
        <begin position="141"/>
        <end position="157"/>
    </location>
</feature>
<organism evidence="2 3">
    <name type="scientific">Frankliniella fusca</name>
    <dbReference type="NCBI Taxonomy" id="407009"/>
    <lineage>
        <taxon>Eukaryota</taxon>
        <taxon>Metazoa</taxon>
        <taxon>Ecdysozoa</taxon>
        <taxon>Arthropoda</taxon>
        <taxon>Hexapoda</taxon>
        <taxon>Insecta</taxon>
        <taxon>Pterygota</taxon>
        <taxon>Neoptera</taxon>
        <taxon>Paraneoptera</taxon>
        <taxon>Thysanoptera</taxon>
        <taxon>Terebrantia</taxon>
        <taxon>Thripoidea</taxon>
        <taxon>Thripidae</taxon>
        <taxon>Frankliniella</taxon>
    </lineage>
</organism>
<sequence>MDPEERRLYLRRSRYRRKKRRLLDHNASDSEPESDHSEASRESSNTSASSAASYNEPDEAIHDPVDNPMELDQNNMQAGFDDVFNPNNDANNPIEENFHGEEEVADRINNQDVDNDAVDEEEQDDTAPSEPSSESDEDSEDERHFPSEDSESDRDSEASVYSSAEEGSDDDDHSEESGNSDEEGGDHENEGNQPIYPGAPITLHESLLAIFTLLSAEHLTGKLVGIILKLIALHCPDGSILKKTLHTLKKYFSKLGGSTIVYHYYCDSCIYPLKTKESRCPKCKKTGNVSFFIELPLFNQLQHMFRRPNFHDNLQYRFDPMRKHVQGNIEDIYDGRIYQDEMGENGFLSEENNLSFMWYSDGVQVFKSSSFSIWPLCLAVNELPYKMRVQPENILLVGLWFGRHKPSPNIFLKPLHKTMERFSSEGHTFQLSNNLEVLVKAKILCGVCDLPAKCKFLLFKQFNAAFGCPVCLAPGGRMPVGRSATVQVYPFQAINVELRTHAQTQLFAEQALLARAVDKKASVNGVKGPTLLSKLVPDIIRCTAIDIMHGVFLGVCRLQMTLWFSSKYSNQPWSLHHLENVLDEKLRSIKPPSYVQRIPRSLKDIKLWKASEFKLFLMYYSVLILKNAMDDLYLKHHCLLVSGISLLSQDSISVGQVEAARTLLLSYVNDYARLYSLRHLGLNVHQLIHLPNVVLDLGPLWAYSCFFFENFNGKLNRLYHGTQHIALQVCSSVSMLMTVPILTDGLDPDSKAYEFCKFVSNCSQAVKVADRIDEKTLAVGVYSTGQQEIRNIRDCLRRTQNVVNGNCNIFYRLKKGGIMYYSKHYPVQSKCKESSFILVKENETVQFGQILRFVRWSDCNILCETYCRNCPVSYHAMVQIYERAMWFIHDMPGVRMSYISKVVKTDNVIAVNVNSICNLCFHFEMDDSEYIATPVNNLEVE</sequence>
<evidence type="ECO:0000313" key="3">
    <source>
        <dbReference type="Proteomes" id="UP001219518"/>
    </source>
</evidence>
<dbReference type="PANTHER" id="PTHR46579:SF1">
    <property type="entry name" value="F5_8 TYPE C DOMAIN-CONTAINING PROTEIN"/>
    <property type="match status" value="1"/>
</dbReference>
<protein>
    <submittedName>
        <fullName evidence="2">Halomucin</fullName>
    </submittedName>
</protein>
<dbReference type="PANTHER" id="PTHR46579">
    <property type="entry name" value="F5/8 TYPE C DOMAIN-CONTAINING PROTEIN-RELATED"/>
    <property type="match status" value="1"/>
</dbReference>
<feature type="compositionally biased region" description="Basic and acidic residues" evidence="1">
    <location>
        <begin position="23"/>
        <end position="41"/>
    </location>
</feature>
<feature type="compositionally biased region" description="Basic and acidic residues" evidence="1">
    <location>
        <begin position="96"/>
        <end position="106"/>
    </location>
</feature>
<feature type="compositionally biased region" description="Acidic residues" evidence="1">
    <location>
        <begin position="166"/>
        <end position="185"/>
    </location>
</feature>
<evidence type="ECO:0000313" key="2">
    <source>
        <dbReference type="EMBL" id="KAK3909735.1"/>
    </source>
</evidence>
<dbReference type="EMBL" id="JAHWGI010000117">
    <property type="protein sequence ID" value="KAK3909735.1"/>
    <property type="molecule type" value="Genomic_DNA"/>
</dbReference>
<reference evidence="2" key="1">
    <citation type="submission" date="2021-07" db="EMBL/GenBank/DDBJ databases">
        <authorList>
            <person name="Catto M.A."/>
            <person name="Jacobson A."/>
            <person name="Kennedy G."/>
            <person name="Labadie P."/>
            <person name="Hunt B.G."/>
            <person name="Srinivasan R."/>
        </authorList>
    </citation>
    <scope>NUCLEOTIDE SEQUENCE</scope>
    <source>
        <strain evidence="2">PL_HMW_Pooled</strain>
        <tissue evidence="2">Head</tissue>
    </source>
</reference>
<feature type="compositionally biased region" description="Low complexity" evidence="1">
    <location>
        <begin position="42"/>
        <end position="53"/>
    </location>
</feature>
<dbReference type="AlphaFoldDB" id="A0AAE1GXL4"/>
<reference evidence="2" key="2">
    <citation type="journal article" date="2023" name="BMC Genomics">
        <title>Pest status, molecular evolution, and epigenetic factors derived from the genome assembly of Frankliniella fusca, a thysanopteran phytovirus vector.</title>
        <authorList>
            <person name="Catto M.A."/>
            <person name="Labadie P.E."/>
            <person name="Jacobson A.L."/>
            <person name="Kennedy G.G."/>
            <person name="Srinivasan R."/>
            <person name="Hunt B.G."/>
        </authorList>
    </citation>
    <scope>NUCLEOTIDE SEQUENCE</scope>
    <source>
        <strain evidence="2">PL_HMW_Pooled</strain>
    </source>
</reference>
<dbReference type="Pfam" id="PF06869">
    <property type="entry name" value="DUF1258"/>
    <property type="match status" value="1"/>
</dbReference>
<name>A0AAE1GXL4_9NEOP</name>
<gene>
    <name evidence="2" type="ORF">KUF71_019744</name>
</gene>
<dbReference type="Proteomes" id="UP001219518">
    <property type="component" value="Unassembled WGS sequence"/>
</dbReference>
<dbReference type="InterPro" id="IPR009667">
    <property type="entry name" value="DUF1258"/>
</dbReference>
<feature type="region of interest" description="Disordered" evidence="1">
    <location>
        <begin position="1"/>
        <end position="198"/>
    </location>
</feature>
<feature type="compositionally biased region" description="Acidic residues" evidence="1">
    <location>
        <begin position="113"/>
        <end position="140"/>
    </location>
</feature>